<organism evidence="2 3">
    <name type="scientific">Streptomyces pharetrae CZA14</name>
    <dbReference type="NCBI Taxonomy" id="1144883"/>
    <lineage>
        <taxon>Bacteria</taxon>
        <taxon>Bacillati</taxon>
        <taxon>Actinomycetota</taxon>
        <taxon>Actinomycetes</taxon>
        <taxon>Kitasatosporales</taxon>
        <taxon>Streptomycetaceae</taxon>
        <taxon>Streptomyces</taxon>
    </lineage>
</organism>
<dbReference type="PANTHER" id="PTHR10683:SF31">
    <property type="entry name" value="TRANSALDOLASE"/>
    <property type="match status" value="1"/>
</dbReference>
<gene>
    <name evidence="2" type="ORF">OQI_03855</name>
</gene>
<dbReference type="Gene3D" id="3.20.20.70">
    <property type="entry name" value="Aldolase class I"/>
    <property type="match status" value="1"/>
</dbReference>
<dbReference type="InterPro" id="IPR001585">
    <property type="entry name" value="TAL/FSA"/>
</dbReference>
<dbReference type="Proteomes" id="UP000194266">
    <property type="component" value="Unassembled WGS sequence"/>
</dbReference>
<reference evidence="2 3" key="1">
    <citation type="submission" date="2016-12" db="EMBL/GenBank/DDBJ databases">
        <title>Genome Mining:The Detection of Biosynthetic Gene Clusters to Aid in the Expression of Curamycin A produced by Streptomyces sp. strain CZA14.</title>
        <authorList>
            <person name="Durrell K.A."/>
            <person name="Kirby B.M."/>
            <person name="Khan W."/>
            <person name="Mthethwa T."/>
            <person name="Le Roes-Hill M."/>
        </authorList>
    </citation>
    <scope>NUCLEOTIDE SEQUENCE [LARGE SCALE GENOMIC DNA]</scope>
    <source>
        <strain evidence="2 3">CZA14</strain>
    </source>
</reference>
<dbReference type="RefSeq" id="WP_143659686.1">
    <property type="nucleotide sequence ID" value="NZ_MRYD01000010.1"/>
</dbReference>
<dbReference type="EMBL" id="MRYD01000010">
    <property type="protein sequence ID" value="OSZ61738.1"/>
    <property type="molecule type" value="Genomic_DNA"/>
</dbReference>
<dbReference type="PANTHER" id="PTHR10683">
    <property type="entry name" value="TRANSALDOLASE"/>
    <property type="match status" value="1"/>
</dbReference>
<name>A0ABX3YRG0_9ACTN</name>
<proteinExistence type="predicted"/>
<comment type="caution">
    <text evidence="2">The sequence shown here is derived from an EMBL/GenBank/DDBJ whole genome shotgun (WGS) entry which is preliminary data.</text>
</comment>
<accession>A0ABX3YRG0</accession>
<evidence type="ECO:0000313" key="3">
    <source>
        <dbReference type="Proteomes" id="UP000194266"/>
    </source>
</evidence>
<protein>
    <recommendedName>
        <fullName evidence="4">Transaldolase</fullName>
    </recommendedName>
</protein>
<evidence type="ECO:0008006" key="4">
    <source>
        <dbReference type="Google" id="ProtNLM"/>
    </source>
</evidence>
<evidence type="ECO:0000256" key="1">
    <source>
        <dbReference type="ARBA" id="ARBA00023270"/>
    </source>
</evidence>
<evidence type="ECO:0000313" key="2">
    <source>
        <dbReference type="EMBL" id="OSZ61738.1"/>
    </source>
</evidence>
<sequence>MLLKQLVAEGVSPWLAPGDAGELDTAVGQRTLKHALEGALVPPGTEPGLIRAVCDALLPAYGTDAGAGQVSVPVDPRLADDAGALVDAARMLHATVRRPNVMVRIPMTTAGRTALVALLTEGIGVHGSLVTGAVRYGQVLDAYVQGMERALAAGVRLSDVPVVVSFPVGLFDAEADARLTELGAPPDHAARGTAGLAVARTLFRLREQRLTGGWWRVLRANGALPPRLLWTTGGAAGVGRLVGWNTAHALAPRTVEEAARLGGLAGDTLLNQHTSAARALADLAGLGIDAEEAAAALATRELERLRRGWDLMTGCAAVPGPESERPSGSAGERT</sequence>
<dbReference type="Pfam" id="PF00923">
    <property type="entry name" value="TAL_FSA"/>
    <property type="match status" value="1"/>
</dbReference>
<dbReference type="SUPFAM" id="SSF51569">
    <property type="entry name" value="Aldolase"/>
    <property type="match status" value="1"/>
</dbReference>
<dbReference type="InterPro" id="IPR013785">
    <property type="entry name" value="Aldolase_TIM"/>
</dbReference>
<keyword evidence="1" id="KW-0704">Schiff base</keyword>
<keyword evidence="3" id="KW-1185">Reference proteome</keyword>